<sequence>MAIRALVDETLRDERGRPCRMTGGEFPEENRASLSMRFDDGSWCSLEIEASRLDAATIDAVARGWARDPDYRAHFMTPGSHSFVGRDLLLPQDREHEEEERLMQAERLAARREALELVLARGEAATFEEYAALRSGSDEFSGRRLSRLRTDLGDLGEEVATLGAALSDKALASALRWCARGLPPLQAVRRAEVETEVERMAAEDRNSRWRR</sequence>
<protein>
    <submittedName>
        <fullName evidence="1">Uncharacterized protein</fullName>
    </submittedName>
</protein>
<organism evidence="1 2">
    <name type="scientific">Deinococcus malanensis</name>
    <dbReference type="NCBI Taxonomy" id="1706855"/>
    <lineage>
        <taxon>Bacteria</taxon>
        <taxon>Thermotogati</taxon>
        <taxon>Deinococcota</taxon>
        <taxon>Deinococci</taxon>
        <taxon>Deinococcales</taxon>
        <taxon>Deinococcaceae</taxon>
        <taxon>Deinococcus</taxon>
    </lineage>
</organism>
<evidence type="ECO:0000313" key="1">
    <source>
        <dbReference type="EMBL" id="GGK35431.1"/>
    </source>
</evidence>
<comment type="caution">
    <text evidence="1">The sequence shown here is derived from an EMBL/GenBank/DDBJ whole genome shotgun (WGS) entry which is preliminary data.</text>
</comment>
<accession>A0ABQ2F2V6</accession>
<gene>
    <name evidence="1" type="ORF">GCM10008955_31680</name>
</gene>
<reference evidence="2" key="1">
    <citation type="journal article" date="2019" name="Int. J. Syst. Evol. Microbiol.">
        <title>The Global Catalogue of Microorganisms (GCM) 10K type strain sequencing project: providing services to taxonomists for standard genome sequencing and annotation.</title>
        <authorList>
            <consortium name="The Broad Institute Genomics Platform"/>
            <consortium name="The Broad Institute Genome Sequencing Center for Infectious Disease"/>
            <person name="Wu L."/>
            <person name="Ma J."/>
        </authorList>
    </citation>
    <scope>NUCLEOTIDE SEQUENCE [LARGE SCALE GENOMIC DNA]</scope>
    <source>
        <strain evidence="2">JCM 30331</strain>
    </source>
</reference>
<keyword evidence="2" id="KW-1185">Reference proteome</keyword>
<dbReference type="EMBL" id="BMPP01000015">
    <property type="protein sequence ID" value="GGK35431.1"/>
    <property type="molecule type" value="Genomic_DNA"/>
</dbReference>
<name>A0ABQ2F2V6_9DEIO</name>
<dbReference type="Proteomes" id="UP000647587">
    <property type="component" value="Unassembled WGS sequence"/>
</dbReference>
<proteinExistence type="predicted"/>
<evidence type="ECO:0000313" key="2">
    <source>
        <dbReference type="Proteomes" id="UP000647587"/>
    </source>
</evidence>